<dbReference type="EMBL" id="FNEJ01000005">
    <property type="protein sequence ID" value="SDI49920.1"/>
    <property type="molecule type" value="Genomic_DNA"/>
</dbReference>
<dbReference type="InterPro" id="IPR013149">
    <property type="entry name" value="ADH-like_C"/>
</dbReference>
<keyword evidence="2 4" id="KW-0862">Zinc</keyword>
<dbReference type="Proteomes" id="UP000199093">
    <property type="component" value="Unassembled WGS sequence"/>
</dbReference>
<evidence type="ECO:0000256" key="2">
    <source>
        <dbReference type="ARBA" id="ARBA00022833"/>
    </source>
</evidence>
<sequence length="344" mass="35938">MTKTMQAAVLTAPGHFTLQTRPVPVPGPGEALIRVTRVGICGTDLHIFHGRYAADSLPMVPGHELAGRIAALGPGVTGLEVGAKAVVDMNIGCGHCYWCRRNEILNCPQMRQIGITADGAFAEYLLVPARLVLPAPERVPDAVLALTEPVACVVRAARKAQVGLGQSALVIGAGPVGNLHVQLLRLLGVAPILVSDLSPDRVAMAVAVGADRGISNPALLRAAVQEATEGRGADLVIESVGHPALYAEALTLMRRGGHLAAFGLTGPDAVLPLGILDTILHETSVKGSVAGMGQDMHDALTLLCHGRFDTSAFTRAAYPLEQIQQAFDSSPDRPADLKTQIVMA</sequence>
<comment type="cofactor">
    <cofactor evidence="4">
        <name>Zn(2+)</name>
        <dbReference type="ChEBI" id="CHEBI:29105"/>
    </cofactor>
</comment>
<evidence type="ECO:0000256" key="3">
    <source>
        <dbReference type="ARBA" id="ARBA00023002"/>
    </source>
</evidence>
<dbReference type="GO" id="GO:0008270">
    <property type="term" value="F:zinc ion binding"/>
    <property type="evidence" value="ECO:0007669"/>
    <property type="project" value="InterPro"/>
</dbReference>
<dbReference type="Pfam" id="PF00107">
    <property type="entry name" value="ADH_zinc_N"/>
    <property type="match status" value="1"/>
</dbReference>
<evidence type="ECO:0000259" key="5">
    <source>
        <dbReference type="SMART" id="SM00829"/>
    </source>
</evidence>
<evidence type="ECO:0000313" key="6">
    <source>
        <dbReference type="EMBL" id="SDI49920.1"/>
    </source>
</evidence>
<accession>A0A1G8L414</accession>
<keyword evidence="1 4" id="KW-0479">Metal-binding</keyword>
<evidence type="ECO:0000313" key="7">
    <source>
        <dbReference type="Proteomes" id="UP000199093"/>
    </source>
</evidence>
<keyword evidence="7" id="KW-1185">Reference proteome</keyword>
<evidence type="ECO:0000256" key="4">
    <source>
        <dbReference type="RuleBase" id="RU361277"/>
    </source>
</evidence>
<dbReference type="InterPro" id="IPR011032">
    <property type="entry name" value="GroES-like_sf"/>
</dbReference>
<dbReference type="Gene3D" id="3.40.50.720">
    <property type="entry name" value="NAD(P)-binding Rossmann-like Domain"/>
    <property type="match status" value="1"/>
</dbReference>
<dbReference type="InterPro" id="IPR036291">
    <property type="entry name" value="NAD(P)-bd_dom_sf"/>
</dbReference>
<comment type="similarity">
    <text evidence="4">Belongs to the zinc-containing alcohol dehydrogenase family.</text>
</comment>
<dbReference type="SUPFAM" id="SSF50129">
    <property type="entry name" value="GroES-like"/>
    <property type="match status" value="1"/>
</dbReference>
<dbReference type="InterPro" id="IPR013154">
    <property type="entry name" value="ADH-like_N"/>
</dbReference>
<dbReference type="SUPFAM" id="SSF51735">
    <property type="entry name" value="NAD(P)-binding Rossmann-fold domains"/>
    <property type="match status" value="1"/>
</dbReference>
<proteinExistence type="inferred from homology"/>
<dbReference type="PANTHER" id="PTHR43401">
    <property type="entry name" value="L-THREONINE 3-DEHYDROGENASE"/>
    <property type="match status" value="1"/>
</dbReference>
<name>A0A1G8L414_9RHOB</name>
<gene>
    <name evidence="6" type="ORF">SAMN04487993_1005244</name>
</gene>
<dbReference type="AlphaFoldDB" id="A0A1G8L414"/>
<dbReference type="RefSeq" id="WP_207543587.1">
    <property type="nucleotide sequence ID" value="NZ_FNEJ01000005.1"/>
</dbReference>
<dbReference type="STRING" id="555512.SAMN04487993_1005244"/>
<dbReference type="Gene3D" id="3.90.180.10">
    <property type="entry name" value="Medium-chain alcohol dehydrogenases, catalytic domain"/>
    <property type="match status" value="1"/>
</dbReference>
<dbReference type="PANTHER" id="PTHR43401:SF2">
    <property type="entry name" value="L-THREONINE 3-DEHYDROGENASE"/>
    <property type="match status" value="1"/>
</dbReference>
<organism evidence="6 7">
    <name type="scientific">Salipiger marinus</name>
    <dbReference type="NCBI Taxonomy" id="555512"/>
    <lineage>
        <taxon>Bacteria</taxon>
        <taxon>Pseudomonadati</taxon>
        <taxon>Pseudomonadota</taxon>
        <taxon>Alphaproteobacteria</taxon>
        <taxon>Rhodobacterales</taxon>
        <taxon>Roseobacteraceae</taxon>
        <taxon>Salipiger</taxon>
    </lineage>
</organism>
<dbReference type="InterPro" id="IPR050129">
    <property type="entry name" value="Zn_alcohol_dh"/>
</dbReference>
<feature type="domain" description="Enoyl reductase (ER)" evidence="5">
    <location>
        <begin position="11"/>
        <end position="343"/>
    </location>
</feature>
<protein>
    <submittedName>
        <fullName evidence="6">L-iditol 2-dehydrogenase</fullName>
    </submittedName>
</protein>
<dbReference type="PROSITE" id="PS00059">
    <property type="entry name" value="ADH_ZINC"/>
    <property type="match status" value="1"/>
</dbReference>
<dbReference type="Pfam" id="PF08240">
    <property type="entry name" value="ADH_N"/>
    <property type="match status" value="1"/>
</dbReference>
<evidence type="ECO:0000256" key="1">
    <source>
        <dbReference type="ARBA" id="ARBA00022723"/>
    </source>
</evidence>
<dbReference type="SMART" id="SM00829">
    <property type="entry name" value="PKS_ER"/>
    <property type="match status" value="1"/>
</dbReference>
<dbReference type="InterPro" id="IPR002328">
    <property type="entry name" value="ADH_Zn_CS"/>
</dbReference>
<reference evidence="6 7" key="1">
    <citation type="submission" date="2016-10" db="EMBL/GenBank/DDBJ databases">
        <authorList>
            <person name="de Groot N.N."/>
        </authorList>
    </citation>
    <scope>NUCLEOTIDE SEQUENCE [LARGE SCALE GENOMIC DNA]</scope>
    <source>
        <strain evidence="6 7">DSM 26424</strain>
    </source>
</reference>
<dbReference type="GO" id="GO:0016616">
    <property type="term" value="F:oxidoreductase activity, acting on the CH-OH group of donors, NAD or NADP as acceptor"/>
    <property type="evidence" value="ECO:0007669"/>
    <property type="project" value="UniProtKB-ARBA"/>
</dbReference>
<dbReference type="InterPro" id="IPR020843">
    <property type="entry name" value="ER"/>
</dbReference>
<keyword evidence="3" id="KW-0560">Oxidoreductase</keyword>